<dbReference type="InterPro" id="IPR015300">
    <property type="entry name" value="DNA-bd_pseudobarrel_sf"/>
</dbReference>
<keyword evidence="5" id="KW-0539">Nucleus</keyword>
<dbReference type="OrthoDB" id="635132at2759"/>
<dbReference type="SUPFAM" id="SSF101936">
    <property type="entry name" value="DNA-binding pseudobarrel domain"/>
    <property type="match status" value="1"/>
</dbReference>
<dbReference type="Gene3D" id="2.40.330.10">
    <property type="entry name" value="DNA-binding pseudobarrel domain"/>
    <property type="match status" value="1"/>
</dbReference>
<keyword evidence="3" id="KW-0238">DNA-binding</keyword>
<dbReference type="GO" id="GO:0005634">
    <property type="term" value="C:nucleus"/>
    <property type="evidence" value="ECO:0007669"/>
    <property type="project" value="UniProtKB-SubCell"/>
</dbReference>
<dbReference type="GO" id="GO:0003677">
    <property type="term" value="F:DNA binding"/>
    <property type="evidence" value="ECO:0007669"/>
    <property type="project" value="UniProtKB-KW"/>
</dbReference>
<accession>A0A484NHY5</accession>
<keyword evidence="2" id="KW-0805">Transcription regulation</keyword>
<evidence type="ECO:0000313" key="6">
    <source>
        <dbReference type="EMBL" id="VFR00986.1"/>
    </source>
</evidence>
<evidence type="ECO:0000256" key="3">
    <source>
        <dbReference type="ARBA" id="ARBA00023125"/>
    </source>
</evidence>
<sequence>MGACAECQQNCAFLHCQHYPGPAVTYFFKIMISDEFMHTLYLPPQFAKATSHLADQEIYLEDSVGIKSKGKVSKWENTLAIQQEWHQFSLSHNIEGSSCTKKRLSNK</sequence>
<proteinExistence type="predicted"/>
<evidence type="ECO:0000256" key="5">
    <source>
        <dbReference type="ARBA" id="ARBA00023242"/>
    </source>
</evidence>
<gene>
    <name evidence="6" type="ORF">CCAM_LOCUS42761</name>
</gene>
<keyword evidence="4" id="KW-0804">Transcription</keyword>
<dbReference type="EMBL" id="OOIL02006718">
    <property type="protein sequence ID" value="VFR00986.1"/>
    <property type="molecule type" value="Genomic_DNA"/>
</dbReference>
<evidence type="ECO:0000313" key="7">
    <source>
        <dbReference type="Proteomes" id="UP000595140"/>
    </source>
</evidence>
<organism evidence="6 7">
    <name type="scientific">Cuscuta campestris</name>
    <dbReference type="NCBI Taxonomy" id="132261"/>
    <lineage>
        <taxon>Eukaryota</taxon>
        <taxon>Viridiplantae</taxon>
        <taxon>Streptophyta</taxon>
        <taxon>Embryophyta</taxon>
        <taxon>Tracheophyta</taxon>
        <taxon>Spermatophyta</taxon>
        <taxon>Magnoliopsida</taxon>
        <taxon>eudicotyledons</taxon>
        <taxon>Gunneridae</taxon>
        <taxon>Pentapetalae</taxon>
        <taxon>asterids</taxon>
        <taxon>lamiids</taxon>
        <taxon>Solanales</taxon>
        <taxon>Convolvulaceae</taxon>
        <taxon>Cuscuteae</taxon>
        <taxon>Cuscuta</taxon>
        <taxon>Cuscuta subgen. Grammica</taxon>
        <taxon>Cuscuta sect. Cleistogrammica</taxon>
    </lineage>
</organism>
<protein>
    <submittedName>
        <fullName evidence="6">Uncharacterized protein</fullName>
    </submittedName>
</protein>
<dbReference type="Proteomes" id="UP000595140">
    <property type="component" value="Unassembled WGS sequence"/>
</dbReference>
<comment type="subcellular location">
    <subcellularLocation>
        <location evidence="1">Nucleus</location>
    </subcellularLocation>
</comment>
<evidence type="ECO:0000256" key="1">
    <source>
        <dbReference type="ARBA" id="ARBA00004123"/>
    </source>
</evidence>
<keyword evidence="7" id="KW-1185">Reference proteome</keyword>
<evidence type="ECO:0000256" key="4">
    <source>
        <dbReference type="ARBA" id="ARBA00023163"/>
    </source>
</evidence>
<reference evidence="6 7" key="1">
    <citation type="submission" date="2018-04" db="EMBL/GenBank/DDBJ databases">
        <authorList>
            <person name="Vogel A."/>
        </authorList>
    </citation>
    <scope>NUCLEOTIDE SEQUENCE [LARGE SCALE GENOMIC DNA]</scope>
</reference>
<name>A0A484NHY5_9ASTE</name>
<dbReference type="AlphaFoldDB" id="A0A484NHY5"/>
<evidence type="ECO:0000256" key="2">
    <source>
        <dbReference type="ARBA" id="ARBA00023015"/>
    </source>
</evidence>